<dbReference type="Gene3D" id="3.90.550.10">
    <property type="entry name" value="Spore Coat Polysaccharide Biosynthesis Protein SpsA, Chain A"/>
    <property type="match status" value="1"/>
</dbReference>
<dbReference type="SUPFAM" id="SSF53448">
    <property type="entry name" value="Nucleotide-diphospho-sugar transferases"/>
    <property type="match status" value="1"/>
</dbReference>
<proteinExistence type="predicted"/>
<dbReference type="STRING" id="284581.AMD01_03900"/>
<keyword evidence="3" id="KW-1185">Reference proteome</keyword>
<dbReference type="InterPro" id="IPR029044">
    <property type="entry name" value="Nucleotide-diphossugar_trans"/>
</dbReference>
<organism evidence="2 3">
    <name type="scientific">Priestia koreensis</name>
    <dbReference type="NCBI Taxonomy" id="284581"/>
    <lineage>
        <taxon>Bacteria</taxon>
        <taxon>Bacillati</taxon>
        <taxon>Bacillota</taxon>
        <taxon>Bacilli</taxon>
        <taxon>Bacillales</taxon>
        <taxon>Bacillaceae</taxon>
        <taxon>Priestia</taxon>
    </lineage>
</organism>
<gene>
    <name evidence="2" type="ORF">AMD01_03900</name>
</gene>
<dbReference type="PATRIC" id="fig|284581.3.peg.1084"/>
<dbReference type="InterPro" id="IPR025877">
    <property type="entry name" value="MobA-like_NTP_Trfase"/>
</dbReference>
<evidence type="ECO:0000259" key="1">
    <source>
        <dbReference type="Pfam" id="PF12804"/>
    </source>
</evidence>
<name>A0A0M0LIY2_9BACI</name>
<sequence>MRVVGLYLAAGNSTRLGKDKRFLPINNQPLASLAFVQALQSHLTELIVVVKSNDDLSWIPSIAYEKEYVHEWTFVVAKGGQSDSIKAGLRQAKQADAILIMLADQPFVTCQMINDRLTKWCCNPSLDYVATLYRSVLQPPIILSNKLFPKLFLLTGDQGARLILQSPVYKGSFIEESQLIDVDTLDDYNQLLDAMRQKGEREG</sequence>
<feature type="domain" description="MobA-like NTP transferase" evidence="1">
    <location>
        <begin position="5"/>
        <end position="166"/>
    </location>
</feature>
<protein>
    <recommendedName>
        <fullName evidence="1">MobA-like NTP transferase domain-containing protein</fullName>
    </recommendedName>
</protein>
<reference evidence="3" key="1">
    <citation type="submission" date="2015-08" db="EMBL/GenBank/DDBJ databases">
        <title>Fjat-14210 dsm16467.</title>
        <authorList>
            <person name="Liu B."/>
            <person name="Wang J."/>
            <person name="Zhu Y."/>
            <person name="Liu G."/>
            <person name="Chen Q."/>
            <person name="Chen Z."/>
            <person name="Lan J."/>
            <person name="Che J."/>
            <person name="Ge C."/>
            <person name="Shi H."/>
            <person name="Pan Z."/>
            <person name="Liu X."/>
        </authorList>
    </citation>
    <scope>NUCLEOTIDE SEQUENCE [LARGE SCALE GENOMIC DNA]</scope>
    <source>
        <strain evidence="3">DSM 16467</strain>
    </source>
</reference>
<comment type="caution">
    <text evidence="2">The sequence shown here is derived from an EMBL/GenBank/DDBJ whole genome shotgun (WGS) entry which is preliminary data.</text>
</comment>
<accession>A0A0M0LIY2</accession>
<dbReference type="CDD" id="cd04182">
    <property type="entry name" value="GT_2_like_f"/>
    <property type="match status" value="1"/>
</dbReference>
<dbReference type="PANTHER" id="PTHR43777:SF1">
    <property type="entry name" value="MOLYBDENUM COFACTOR CYTIDYLYLTRANSFERASE"/>
    <property type="match status" value="1"/>
</dbReference>
<dbReference type="AlphaFoldDB" id="A0A0M0LIY2"/>
<evidence type="ECO:0000313" key="2">
    <source>
        <dbReference type="EMBL" id="KOO50882.1"/>
    </source>
</evidence>
<dbReference type="EMBL" id="LILC01000002">
    <property type="protein sequence ID" value="KOO50882.1"/>
    <property type="molecule type" value="Genomic_DNA"/>
</dbReference>
<evidence type="ECO:0000313" key="3">
    <source>
        <dbReference type="Proteomes" id="UP000037558"/>
    </source>
</evidence>
<dbReference type="Pfam" id="PF12804">
    <property type="entry name" value="NTP_transf_3"/>
    <property type="match status" value="1"/>
</dbReference>
<dbReference type="Proteomes" id="UP000037558">
    <property type="component" value="Unassembled WGS sequence"/>
</dbReference>
<dbReference type="RefSeq" id="WP_053400058.1">
    <property type="nucleotide sequence ID" value="NZ_LILC01000002.1"/>
</dbReference>
<dbReference type="PANTHER" id="PTHR43777">
    <property type="entry name" value="MOLYBDENUM COFACTOR CYTIDYLYLTRANSFERASE"/>
    <property type="match status" value="1"/>
</dbReference>
<dbReference type="GO" id="GO:0016779">
    <property type="term" value="F:nucleotidyltransferase activity"/>
    <property type="evidence" value="ECO:0007669"/>
    <property type="project" value="UniProtKB-ARBA"/>
</dbReference>